<dbReference type="EMBL" id="AP012159">
    <property type="protein sequence ID" value="BAK82756.1"/>
    <property type="molecule type" value="Genomic_DNA"/>
</dbReference>
<reference evidence="2" key="1">
    <citation type="journal article" date="2011" name="J. Bacteriol.">
        <title>Complete genome sequence of NBRC 3288, a unique cellulose-nonproducing strain of Gluconacetobacter xylinus isolated from vinegar.</title>
        <authorList>
            <person name="Ogino H."/>
            <person name="Azuma Y."/>
            <person name="Hosoyama A."/>
            <person name="Nakazawa H."/>
            <person name="Matsutani M."/>
            <person name="Hasegawa A."/>
            <person name="Otsuyama K."/>
            <person name="Matsushita K."/>
            <person name="Fujita N."/>
            <person name="Shirai M."/>
        </authorList>
    </citation>
    <scope>NUCLEOTIDE SEQUENCE [LARGE SCALE GENOMIC DNA]</scope>
    <source>
        <strain evidence="2">NBRC 3288 / BCRC 11682 / LMG 1693</strain>
    </source>
</reference>
<evidence type="ECO:0008006" key="3">
    <source>
        <dbReference type="Google" id="ProtNLM"/>
    </source>
</evidence>
<dbReference type="PATRIC" id="fig|634177.7.peg.388"/>
<organism evidence="1 2">
    <name type="scientific">Komagataeibacter medellinensis (strain NBRC 3288 / BCRC 11682 / LMG 1693 / Kondo 51)</name>
    <name type="common">Gluconacetobacter medellinensis</name>
    <dbReference type="NCBI Taxonomy" id="634177"/>
    <lineage>
        <taxon>Bacteria</taxon>
        <taxon>Pseudomonadati</taxon>
        <taxon>Pseudomonadota</taxon>
        <taxon>Alphaproteobacteria</taxon>
        <taxon>Acetobacterales</taxon>
        <taxon>Acetobacteraceae</taxon>
        <taxon>Komagataeibacter</taxon>
    </lineage>
</organism>
<accession>G2I3Q9</accession>
<dbReference type="Pfam" id="PF10938">
    <property type="entry name" value="YfdX"/>
    <property type="match status" value="1"/>
</dbReference>
<gene>
    <name evidence="1" type="ordered locus">GLX_03440</name>
</gene>
<dbReference type="KEGG" id="gxy:GLX_03440"/>
<dbReference type="eggNOG" id="ENOG5032TN3">
    <property type="taxonomic scope" value="Bacteria"/>
</dbReference>
<name>G2I3Q9_KOMMN</name>
<dbReference type="Gene3D" id="6.10.250.2140">
    <property type="match status" value="1"/>
</dbReference>
<proteinExistence type="predicted"/>
<sequence length="248" mass="25965">MTAVMAGPELLPHRLKREIMRFIASLAVVTGLAMAAPLGAQAASLHTDWEKYKATRAFNHLSADGQRAMVDILNAKQVLDSGQTEQAIPALYDATKRLTAAGKANAKFMAAETTLHPAPQHPAASTHVPGTTPVTWIPVGGEIVGSETLAPEKKAAIATANTQLKTGNTQQAAQSLQVVGEDADFIMALAPLEQTQGAINRASVFTEARNPKAASAALQQALDGLVFVSEDFAETVMPHGGKSASHGK</sequence>
<protein>
    <recommendedName>
        <fullName evidence="3">YfdX protein</fullName>
    </recommendedName>
</protein>
<evidence type="ECO:0000313" key="2">
    <source>
        <dbReference type="Proteomes" id="UP000009044"/>
    </source>
</evidence>
<dbReference type="Proteomes" id="UP000009044">
    <property type="component" value="Chromosome"/>
</dbReference>
<dbReference type="HOGENOM" id="CLU_091661_0_0_5"/>
<evidence type="ECO:0000313" key="1">
    <source>
        <dbReference type="EMBL" id="BAK82756.1"/>
    </source>
</evidence>
<dbReference type="AlphaFoldDB" id="G2I3Q9"/>
<dbReference type="InterPro" id="IPR021236">
    <property type="entry name" value="Uncharacterised_YfdX"/>
</dbReference>